<gene>
    <name evidence="3" type="ORF">pXCCB1459_0027</name>
</gene>
<reference evidence="3" key="1">
    <citation type="submission" date="2015-01" db="EMBL/GenBank/DDBJ databases">
        <authorList>
            <person name="Wibberg Daniel"/>
        </authorList>
    </citation>
    <scope>NUCLEOTIDE SEQUENCE</scope>
    <source>
        <strain evidence="3">B-1459</strain>
        <plasmid evidence="3">I</plasmid>
    </source>
</reference>
<keyword evidence="3" id="KW-0614">Plasmid</keyword>
<evidence type="ECO:0000313" key="3">
    <source>
        <dbReference type="EMBL" id="CEO96456.1"/>
    </source>
</evidence>
<feature type="chain" id="PRO_5013108014" evidence="2">
    <location>
        <begin position="16"/>
        <end position="87"/>
    </location>
</feature>
<dbReference type="EMBL" id="LN811400">
    <property type="protein sequence ID" value="CEO96456.1"/>
    <property type="molecule type" value="Genomic_DNA"/>
</dbReference>
<dbReference type="AlphaFoldDB" id="A0A0C7KNG0"/>
<sequence length="87" mass="8251">MVLAALAAPMRPSAAAPTPAPIAAAPAPIATPAALPAVNDGEPESNPPATAGACTAMIAITNAEPANSHVSIGAGPGLRVNVLSTPP</sequence>
<keyword evidence="2" id="KW-0732">Signal</keyword>
<proteinExistence type="predicted"/>
<geneLocation type="plasmid" evidence="3">
    <name>I</name>
</geneLocation>
<protein>
    <submittedName>
        <fullName evidence="3">Uncharacterized protein</fullName>
    </submittedName>
</protein>
<organism evidence="3">
    <name type="scientific">Xanthomonas campestris pv. campestris</name>
    <dbReference type="NCBI Taxonomy" id="340"/>
    <lineage>
        <taxon>Bacteria</taxon>
        <taxon>Pseudomonadati</taxon>
        <taxon>Pseudomonadota</taxon>
        <taxon>Gammaproteobacteria</taxon>
        <taxon>Lysobacterales</taxon>
        <taxon>Lysobacteraceae</taxon>
        <taxon>Xanthomonas</taxon>
    </lineage>
</organism>
<name>A0A0C7KNG0_XANCE</name>
<accession>A0A0C7KNG0</accession>
<feature type="signal peptide" evidence="2">
    <location>
        <begin position="1"/>
        <end position="15"/>
    </location>
</feature>
<feature type="region of interest" description="Disordered" evidence="1">
    <location>
        <begin position="1"/>
        <end position="23"/>
    </location>
</feature>
<evidence type="ECO:0000256" key="2">
    <source>
        <dbReference type="SAM" id="SignalP"/>
    </source>
</evidence>
<evidence type="ECO:0000256" key="1">
    <source>
        <dbReference type="SAM" id="MobiDB-lite"/>
    </source>
</evidence>